<gene>
    <name evidence="7" type="ORF">BW730_13900</name>
</gene>
<reference evidence="8" key="1">
    <citation type="submission" date="2017-02" db="EMBL/GenBank/DDBJ databases">
        <title>Tessaracoccus aquaemaris sp. nov., isolated from the intestine of a Korean rockfish, Sebastes schlegelii, in a marine aquaculture pond.</title>
        <authorList>
            <person name="Tak E.J."/>
            <person name="Bae J.-W."/>
        </authorList>
    </citation>
    <scope>NUCLEOTIDE SEQUENCE [LARGE SCALE GENOMIC DNA]</scope>
    <source>
        <strain evidence="8">NSG39</strain>
    </source>
</reference>
<dbReference type="InterPro" id="IPR036264">
    <property type="entry name" value="Bact_exopeptidase_dim_dom"/>
</dbReference>
<evidence type="ECO:0000256" key="2">
    <source>
        <dbReference type="ARBA" id="ARBA00006247"/>
    </source>
</evidence>
<comment type="similarity">
    <text evidence="2">Belongs to the peptidase M20A family.</text>
</comment>
<evidence type="ECO:0000256" key="4">
    <source>
        <dbReference type="ARBA" id="ARBA00022801"/>
    </source>
</evidence>
<proteinExistence type="inferred from homology"/>
<accession>A0A1Q2CQP2</accession>
<dbReference type="SUPFAM" id="SSF53187">
    <property type="entry name" value="Zn-dependent exopeptidases"/>
    <property type="match status" value="1"/>
</dbReference>
<evidence type="ECO:0000256" key="1">
    <source>
        <dbReference type="ARBA" id="ARBA00001947"/>
    </source>
</evidence>
<dbReference type="PROSITE" id="PS00759">
    <property type="entry name" value="ARGE_DAPE_CPG2_2"/>
    <property type="match status" value="1"/>
</dbReference>
<dbReference type="InterPro" id="IPR002933">
    <property type="entry name" value="Peptidase_M20"/>
</dbReference>
<dbReference type="PANTHER" id="PTHR43808:SF8">
    <property type="entry name" value="PEPTIDASE M20 DIMERISATION DOMAIN-CONTAINING PROTEIN"/>
    <property type="match status" value="1"/>
</dbReference>
<dbReference type="InterPro" id="IPR050072">
    <property type="entry name" value="Peptidase_M20A"/>
</dbReference>
<dbReference type="AlphaFoldDB" id="A0A1Q2CQP2"/>
<evidence type="ECO:0000256" key="5">
    <source>
        <dbReference type="ARBA" id="ARBA00022833"/>
    </source>
</evidence>
<evidence type="ECO:0000259" key="6">
    <source>
        <dbReference type="Pfam" id="PF07687"/>
    </source>
</evidence>
<dbReference type="Pfam" id="PF01546">
    <property type="entry name" value="Peptidase_M20"/>
    <property type="match status" value="1"/>
</dbReference>
<organism evidence="7 8">
    <name type="scientific">Tessaracoccus aquimaris</name>
    <dbReference type="NCBI Taxonomy" id="1332264"/>
    <lineage>
        <taxon>Bacteria</taxon>
        <taxon>Bacillati</taxon>
        <taxon>Actinomycetota</taxon>
        <taxon>Actinomycetes</taxon>
        <taxon>Propionibacteriales</taxon>
        <taxon>Propionibacteriaceae</taxon>
        <taxon>Tessaracoccus</taxon>
    </lineage>
</organism>
<dbReference type="InterPro" id="IPR011650">
    <property type="entry name" value="Peptidase_M20_dimer"/>
</dbReference>
<dbReference type="EMBL" id="CP019606">
    <property type="protein sequence ID" value="AQP48436.1"/>
    <property type="molecule type" value="Genomic_DNA"/>
</dbReference>
<keyword evidence="8" id="KW-1185">Reference proteome</keyword>
<keyword evidence="4" id="KW-0378">Hydrolase</keyword>
<dbReference type="KEGG" id="tes:BW730_13900"/>
<dbReference type="Gene3D" id="3.30.70.360">
    <property type="match status" value="1"/>
</dbReference>
<dbReference type="RefSeq" id="WP_077686769.1">
    <property type="nucleotide sequence ID" value="NZ_CP019606.1"/>
</dbReference>
<evidence type="ECO:0000313" key="8">
    <source>
        <dbReference type="Proteomes" id="UP000188145"/>
    </source>
</evidence>
<name>A0A1Q2CQP2_9ACTN</name>
<comment type="cofactor">
    <cofactor evidence="1">
        <name>Zn(2+)</name>
        <dbReference type="ChEBI" id="CHEBI:29105"/>
    </cofactor>
</comment>
<dbReference type="PANTHER" id="PTHR43808">
    <property type="entry name" value="ACETYLORNITHINE DEACETYLASE"/>
    <property type="match status" value="1"/>
</dbReference>
<evidence type="ECO:0000256" key="3">
    <source>
        <dbReference type="ARBA" id="ARBA00022723"/>
    </source>
</evidence>
<keyword evidence="3" id="KW-0479">Metal-binding</keyword>
<evidence type="ECO:0000313" key="7">
    <source>
        <dbReference type="EMBL" id="AQP48436.1"/>
    </source>
</evidence>
<protein>
    <recommendedName>
        <fullName evidence="6">Peptidase M20 dimerisation domain-containing protein</fullName>
    </recommendedName>
</protein>
<dbReference type="Gene3D" id="3.40.630.10">
    <property type="entry name" value="Zn peptidases"/>
    <property type="match status" value="1"/>
</dbReference>
<dbReference type="SUPFAM" id="SSF55031">
    <property type="entry name" value="Bacterial exopeptidase dimerisation domain"/>
    <property type="match status" value="1"/>
</dbReference>
<dbReference type="STRING" id="1332264.BW730_13900"/>
<dbReference type="InterPro" id="IPR001261">
    <property type="entry name" value="ArgE/DapE_CS"/>
</dbReference>
<dbReference type="GO" id="GO:0016787">
    <property type="term" value="F:hydrolase activity"/>
    <property type="evidence" value="ECO:0007669"/>
    <property type="project" value="UniProtKB-KW"/>
</dbReference>
<dbReference type="Pfam" id="PF07687">
    <property type="entry name" value="M20_dimer"/>
    <property type="match status" value="1"/>
</dbReference>
<dbReference type="Proteomes" id="UP000188145">
    <property type="component" value="Chromosome"/>
</dbReference>
<dbReference type="GO" id="GO:0046872">
    <property type="term" value="F:metal ion binding"/>
    <property type="evidence" value="ECO:0007669"/>
    <property type="project" value="UniProtKB-KW"/>
</dbReference>
<feature type="domain" description="Peptidase M20 dimerisation" evidence="6">
    <location>
        <begin position="179"/>
        <end position="282"/>
    </location>
</feature>
<sequence>MDVLDLTAQLVAIDSQNPGAGEAEIAAFVQDWATTRGFDATRLEFEAGRPNVLITADLGNGPHLGLTGHLDTKPIGDAISQWATPPLTLTVDGDTAYGLGATDMKGAVAAMLIALERFTAAPSGGLGKVSVILTADEEQGSDAGAQSLIGSSDWARPDALVIGEPSGIDDPWEAMFLVSRGICCFEIDIETTQGHSGLSPRLGRNAMLVAADVLRAFEAFDPPVARPGRTPAVATVNPGMLISGGVCFGVWPGRCTVGVEIRTVPGMMRDEVRAAVADLVERTVGGQGRATIRYAEGSLGWMPATEIDPEHPAVTAASAAARAVLGRRLPFAAYPGGTDAAYFMGEAAIPTVVSLGPGWLSVAHGANEKVGVGHLDDATRLYEHLLREYRHDLE</sequence>
<dbReference type="OrthoDB" id="7055905at2"/>
<keyword evidence="5" id="KW-0862">Zinc</keyword>